<reference evidence="2" key="1">
    <citation type="journal article" date="2020" name="Stud. Mycol.">
        <title>101 Dothideomycetes genomes: a test case for predicting lifestyles and emergence of pathogens.</title>
        <authorList>
            <person name="Haridas S."/>
            <person name="Albert R."/>
            <person name="Binder M."/>
            <person name="Bloem J."/>
            <person name="Labutti K."/>
            <person name="Salamov A."/>
            <person name="Andreopoulos B."/>
            <person name="Baker S."/>
            <person name="Barry K."/>
            <person name="Bills G."/>
            <person name="Bluhm B."/>
            <person name="Cannon C."/>
            <person name="Castanera R."/>
            <person name="Culley D."/>
            <person name="Daum C."/>
            <person name="Ezra D."/>
            <person name="Gonzalez J."/>
            <person name="Henrissat B."/>
            <person name="Kuo A."/>
            <person name="Liang C."/>
            <person name="Lipzen A."/>
            <person name="Lutzoni F."/>
            <person name="Magnuson J."/>
            <person name="Mondo S."/>
            <person name="Nolan M."/>
            <person name="Ohm R."/>
            <person name="Pangilinan J."/>
            <person name="Park H.-J."/>
            <person name="Ramirez L."/>
            <person name="Alfaro M."/>
            <person name="Sun H."/>
            <person name="Tritt A."/>
            <person name="Yoshinaga Y."/>
            <person name="Zwiers L.-H."/>
            <person name="Turgeon B."/>
            <person name="Goodwin S."/>
            <person name="Spatafora J."/>
            <person name="Crous P."/>
            <person name="Grigoriev I."/>
        </authorList>
    </citation>
    <scope>NUCLEOTIDE SEQUENCE</scope>
    <source>
        <strain evidence="2">CBS 130266</strain>
    </source>
</reference>
<feature type="transmembrane region" description="Helical" evidence="1">
    <location>
        <begin position="60"/>
        <end position="83"/>
    </location>
</feature>
<accession>A0A9P4NKA9</accession>
<protein>
    <submittedName>
        <fullName evidence="2">Uncharacterized protein</fullName>
    </submittedName>
</protein>
<dbReference type="EMBL" id="MU007076">
    <property type="protein sequence ID" value="KAF2424274.1"/>
    <property type="molecule type" value="Genomic_DNA"/>
</dbReference>
<keyword evidence="1" id="KW-0812">Transmembrane</keyword>
<organism evidence="2 3">
    <name type="scientific">Tothia fuscella</name>
    <dbReference type="NCBI Taxonomy" id="1048955"/>
    <lineage>
        <taxon>Eukaryota</taxon>
        <taxon>Fungi</taxon>
        <taxon>Dikarya</taxon>
        <taxon>Ascomycota</taxon>
        <taxon>Pezizomycotina</taxon>
        <taxon>Dothideomycetes</taxon>
        <taxon>Pleosporomycetidae</taxon>
        <taxon>Venturiales</taxon>
        <taxon>Cylindrosympodiaceae</taxon>
        <taxon>Tothia</taxon>
    </lineage>
</organism>
<evidence type="ECO:0000313" key="3">
    <source>
        <dbReference type="Proteomes" id="UP000800235"/>
    </source>
</evidence>
<keyword evidence="1" id="KW-1133">Transmembrane helix</keyword>
<evidence type="ECO:0000313" key="2">
    <source>
        <dbReference type="EMBL" id="KAF2424274.1"/>
    </source>
</evidence>
<gene>
    <name evidence="2" type="ORF">EJ08DRAFT_652509</name>
</gene>
<keyword evidence="1" id="KW-0472">Membrane</keyword>
<dbReference type="OrthoDB" id="2561686at2759"/>
<dbReference type="AlphaFoldDB" id="A0A9P4NKA9"/>
<proteinExistence type="predicted"/>
<evidence type="ECO:0000256" key="1">
    <source>
        <dbReference type="SAM" id="Phobius"/>
    </source>
</evidence>
<keyword evidence="3" id="KW-1185">Reference proteome</keyword>
<sequence>MSVFQALGDFVKSIFELFYSFFQTAFDLVATIVTSIFSFLSSIVNVFLEFFKGILDVVGGLGHFVLANAVVILIVAAGGFGYLQYQKRQGQPVVVQGKKLN</sequence>
<comment type="caution">
    <text evidence="2">The sequence shown here is derived from an EMBL/GenBank/DDBJ whole genome shotgun (WGS) entry which is preliminary data.</text>
</comment>
<feature type="transmembrane region" description="Helical" evidence="1">
    <location>
        <begin position="21"/>
        <end position="48"/>
    </location>
</feature>
<dbReference type="Proteomes" id="UP000800235">
    <property type="component" value="Unassembled WGS sequence"/>
</dbReference>
<name>A0A9P4NKA9_9PEZI</name>